<gene>
    <name evidence="8" type="ordered locus">EbC_10710</name>
</gene>
<evidence type="ECO:0000313" key="8">
    <source>
        <dbReference type="EMBL" id="CAX58602.1"/>
    </source>
</evidence>
<dbReference type="STRING" id="634500.EbC_10710"/>
<dbReference type="GO" id="GO:0005737">
    <property type="term" value="C:cytoplasm"/>
    <property type="evidence" value="ECO:0007669"/>
    <property type="project" value="TreeGrafter"/>
</dbReference>
<dbReference type="GO" id="GO:0016787">
    <property type="term" value="F:hydrolase activity"/>
    <property type="evidence" value="ECO:0007669"/>
    <property type="project" value="UniProtKB-KW"/>
</dbReference>
<protein>
    <submittedName>
        <fullName evidence="8">Cobalamin synthesis protein/P47K family protein</fullName>
    </submittedName>
</protein>
<dbReference type="PANTHER" id="PTHR13748">
    <property type="entry name" value="COBW-RELATED"/>
    <property type="match status" value="1"/>
</dbReference>
<dbReference type="KEGG" id="ebi:EbC_10710"/>
<evidence type="ECO:0000256" key="1">
    <source>
        <dbReference type="ARBA" id="ARBA00022741"/>
    </source>
</evidence>
<dbReference type="Proteomes" id="UP000008793">
    <property type="component" value="Chromosome"/>
</dbReference>
<dbReference type="GeneID" id="90511089"/>
<proteinExistence type="inferred from homology"/>
<organism evidence="9">
    <name type="scientific">Erwinia billingiae (strain Eb661)</name>
    <dbReference type="NCBI Taxonomy" id="634500"/>
    <lineage>
        <taxon>Bacteria</taxon>
        <taxon>Pseudomonadati</taxon>
        <taxon>Pseudomonadota</taxon>
        <taxon>Gammaproteobacteria</taxon>
        <taxon>Enterobacterales</taxon>
        <taxon>Erwiniaceae</taxon>
        <taxon>Erwinia</taxon>
    </lineage>
</organism>
<name>D8MP45_ERWBE</name>
<sequence length="359" mass="39161">MQDGQKIPVHVLSGFLGSGKTTLLKSWLGGQALADVALLVNEFGEVGIDHLLLGEVAPDTVLLPSGCVCCQVRGELKQALLDLSERRERGQLPPFKKVILETTGLADPSPILSTLLHDRQLQYHFAQGVLVTLVDAEHGWQQAQNQPEWLAQVTAADKLAVSKGDRVSTAQRHQLEAYLQQLNPLAEIAETTTFLHQADTLFEAAISEGSAQQRFRWLGNLAAEKIGVISSDPAPATAALKADGTAVAHLGSHYPQTETCVITLTEKFNWAAFAVWLSMLLHCHGSAILRMKGILRVQESDTPVVIHGVQHSLHPPVHLTDWPGELESSQLVFILRGLSASRLQSAFLRFQQPFLIGDK</sequence>
<dbReference type="Gene3D" id="3.40.50.300">
    <property type="entry name" value="P-loop containing nucleotide triphosphate hydrolases"/>
    <property type="match status" value="1"/>
</dbReference>
<dbReference type="SUPFAM" id="SSF90002">
    <property type="entry name" value="Hypothetical protein YjiA, C-terminal domain"/>
    <property type="match status" value="1"/>
</dbReference>
<dbReference type="Gene3D" id="3.30.1220.10">
    <property type="entry name" value="CobW-like, C-terminal domain"/>
    <property type="match status" value="1"/>
</dbReference>
<dbReference type="SMART" id="SM00833">
    <property type="entry name" value="CobW_C"/>
    <property type="match status" value="1"/>
</dbReference>
<dbReference type="InterPro" id="IPR051316">
    <property type="entry name" value="Zinc-reg_GTPase_activator"/>
</dbReference>
<dbReference type="Pfam" id="PF02492">
    <property type="entry name" value="cobW"/>
    <property type="match status" value="1"/>
</dbReference>
<accession>D8MP45</accession>
<evidence type="ECO:0000256" key="6">
    <source>
        <dbReference type="ARBA" id="ARBA00049117"/>
    </source>
</evidence>
<comment type="function">
    <text evidence="5">Zinc chaperone that directly transfers zinc cofactor to target proteins, thereby activating them. Zinc is transferred from the CXCC motif in the GTPase domain to the zinc binding site in target proteins in a process requiring GTP hydrolysis.</text>
</comment>
<evidence type="ECO:0000313" key="9">
    <source>
        <dbReference type="Proteomes" id="UP000008793"/>
    </source>
</evidence>
<dbReference type="InterPro" id="IPR011629">
    <property type="entry name" value="CobW-like_C"/>
</dbReference>
<dbReference type="PANTHER" id="PTHR13748:SF62">
    <property type="entry name" value="COBW DOMAIN-CONTAINING PROTEIN"/>
    <property type="match status" value="1"/>
</dbReference>
<dbReference type="InterPro" id="IPR027417">
    <property type="entry name" value="P-loop_NTPase"/>
</dbReference>
<dbReference type="InterPro" id="IPR036627">
    <property type="entry name" value="CobW-likC_sf"/>
</dbReference>
<keyword evidence="2" id="KW-0378">Hydrolase</keyword>
<dbReference type="AlphaFoldDB" id="D8MP45"/>
<evidence type="ECO:0000256" key="2">
    <source>
        <dbReference type="ARBA" id="ARBA00022801"/>
    </source>
</evidence>
<keyword evidence="3" id="KW-0143">Chaperone</keyword>
<evidence type="ECO:0000256" key="3">
    <source>
        <dbReference type="ARBA" id="ARBA00023186"/>
    </source>
</evidence>
<reference evidence="8 9" key="1">
    <citation type="journal article" date="2010" name="BMC Genomics">
        <title>Genome comparison of the epiphytic bacteria Erwinia billingiae and E. tasmaniensis with the pear pathogen E. pyrifoliae.</title>
        <authorList>
            <person name="Kube M."/>
            <person name="Migdoll A.M."/>
            <person name="Gehring I."/>
            <person name="Heitmann K."/>
            <person name="Mayer Y."/>
            <person name="Kuhl H."/>
            <person name="Knaust F."/>
            <person name="Geider K."/>
            <person name="Reinhardt R."/>
        </authorList>
    </citation>
    <scope>NUCLEOTIDE SEQUENCE [LARGE SCALE GENOMIC DNA]</scope>
    <source>
        <strain evidence="8 9">Eb661</strain>
    </source>
</reference>
<evidence type="ECO:0000259" key="7">
    <source>
        <dbReference type="SMART" id="SM00833"/>
    </source>
</evidence>
<evidence type="ECO:0000256" key="5">
    <source>
        <dbReference type="ARBA" id="ARBA00045658"/>
    </source>
</evidence>
<dbReference type="GO" id="GO:0000166">
    <property type="term" value="F:nucleotide binding"/>
    <property type="evidence" value="ECO:0007669"/>
    <property type="project" value="UniProtKB-KW"/>
</dbReference>
<evidence type="ECO:0000256" key="4">
    <source>
        <dbReference type="ARBA" id="ARBA00034320"/>
    </source>
</evidence>
<feature type="domain" description="CobW C-terminal" evidence="7">
    <location>
        <begin position="257"/>
        <end position="351"/>
    </location>
</feature>
<dbReference type="EMBL" id="FP236843">
    <property type="protein sequence ID" value="CAX58602.1"/>
    <property type="molecule type" value="Genomic_DNA"/>
</dbReference>
<dbReference type="CDD" id="cd03112">
    <property type="entry name" value="CobW-like"/>
    <property type="match status" value="1"/>
</dbReference>
<dbReference type="InterPro" id="IPR003495">
    <property type="entry name" value="CobW/HypB/UreG_nucleotide-bd"/>
</dbReference>
<dbReference type="SUPFAM" id="SSF52540">
    <property type="entry name" value="P-loop containing nucleoside triphosphate hydrolases"/>
    <property type="match status" value="1"/>
</dbReference>
<dbReference type="eggNOG" id="COG0523">
    <property type="taxonomic scope" value="Bacteria"/>
</dbReference>
<dbReference type="RefSeq" id="WP_013201099.1">
    <property type="nucleotide sequence ID" value="NC_014306.1"/>
</dbReference>
<comment type="similarity">
    <text evidence="4">Belongs to the SIMIBI class G3E GTPase family. ZNG1 subfamily.</text>
</comment>
<comment type="catalytic activity">
    <reaction evidence="6">
        <text>GTP + H2O = GDP + phosphate + H(+)</text>
        <dbReference type="Rhea" id="RHEA:19669"/>
        <dbReference type="ChEBI" id="CHEBI:15377"/>
        <dbReference type="ChEBI" id="CHEBI:15378"/>
        <dbReference type="ChEBI" id="CHEBI:37565"/>
        <dbReference type="ChEBI" id="CHEBI:43474"/>
        <dbReference type="ChEBI" id="CHEBI:58189"/>
    </reaction>
    <physiologicalReaction direction="left-to-right" evidence="6">
        <dbReference type="Rhea" id="RHEA:19670"/>
    </physiologicalReaction>
</comment>
<dbReference type="Pfam" id="PF07683">
    <property type="entry name" value="CobW_C"/>
    <property type="match status" value="1"/>
</dbReference>
<dbReference type="HOGENOM" id="CLU_017452_0_2_6"/>
<keyword evidence="9" id="KW-1185">Reference proteome</keyword>
<keyword evidence="1" id="KW-0547">Nucleotide-binding</keyword>